<dbReference type="EMBL" id="JALLAZ020000911">
    <property type="protein sequence ID" value="KAL3784969.1"/>
    <property type="molecule type" value="Genomic_DNA"/>
</dbReference>
<evidence type="ECO:0000256" key="1">
    <source>
        <dbReference type="ARBA" id="ARBA00001946"/>
    </source>
</evidence>
<dbReference type="Pfam" id="PF02746">
    <property type="entry name" value="MR_MLE_N"/>
    <property type="match status" value="1"/>
</dbReference>
<organism evidence="5 6">
    <name type="scientific">Stephanodiscus triporus</name>
    <dbReference type="NCBI Taxonomy" id="2934178"/>
    <lineage>
        <taxon>Eukaryota</taxon>
        <taxon>Sar</taxon>
        <taxon>Stramenopiles</taxon>
        <taxon>Ochrophyta</taxon>
        <taxon>Bacillariophyta</taxon>
        <taxon>Coscinodiscophyceae</taxon>
        <taxon>Thalassiosirophycidae</taxon>
        <taxon>Stephanodiscales</taxon>
        <taxon>Stephanodiscaceae</taxon>
        <taxon>Stephanodiscus</taxon>
    </lineage>
</organism>
<evidence type="ECO:0000256" key="2">
    <source>
        <dbReference type="ARBA" id="ARBA00022723"/>
    </source>
</evidence>
<protein>
    <recommendedName>
        <fullName evidence="4">Mandelate racemase/muconate lactonizing enzyme C-terminal domain-containing protein</fullName>
    </recommendedName>
</protein>
<dbReference type="SFLD" id="SFLDS00001">
    <property type="entry name" value="Enolase"/>
    <property type="match status" value="1"/>
</dbReference>
<keyword evidence="6" id="KW-1185">Reference proteome</keyword>
<dbReference type="PANTHER" id="PTHR13794:SF58">
    <property type="entry name" value="MITOCHONDRIAL ENOLASE SUPERFAMILY MEMBER 1"/>
    <property type="match status" value="1"/>
</dbReference>
<evidence type="ECO:0000256" key="3">
    <source>
        <dbReference type="ARBA" id="ARBA00022842"/>
    </source>
</evidence>
<evidence type="ECO:0000313" key="6">
    <source>
        <dbReference type="Proteomes" id="UP001530315"/>
    </source>
</evidence>
<name>A0ABD3PB15_9STRA</name>
<dbReference type="GO" id="GO:0016836">
    <property type="term" value="F:hydro-lyase activity"/>
    <property type="evidence" value="ECO:0007669"/>
    <property type="project" value="UniProtKB-ARBA"/>
</dbReference>
<dbReference type="InterPro" id="IPR029065">
    <property type="entry name" value="Enolase_C-like"/>
</dbReference>
<gene>
    <name evidence="5" type="ORF">ACHAW5_010421</name>
</gene>
<sequence>MGDNVAFCLCLDVSFYIFICPSVPPYYNYYFARRPICFFFFGTAATASTSLVDESSDPNHRAPPKQNKIIIITTTNAHTHTPRSVGRSVGRCRRPSPLRAKKSLVLGPHPAVEPAGRDGAVLVRRIRAYTFSSSSSERESGGGADCHRQSAGHWIVDSTIANPMSAYEEYRASRTSWGIGALGSVIVEVELDDDVGTVGVGISIGGEAACFVVEEHLSRFVEGQDPCNVELIWDQMWRSTMNYGRRGLAIQAMSAVDLAIWDALGKLRGVPVYELLGGKTKGRMPCYATTSRPDLAKDMGFFGAKFPLPYGPASGDWGMRENVSTVKKWREAVGPNFPIMIDCYMSLTLPYAIELARKCEPYDVKWIEEALPPDDYEGYSELKKAVKTTLITTGEHEYTREFRCFHLLLFLSLNAIPTTIVDHSGYGFRTLLEKKCADVLQPDITWCGGMTEARRIVALASAYDIPIIPHGSSIYSYHLQICFPNCPMAEFLVMSPNADSIVSFFGNLFTDEPLPKDGYVELAHDKPGFGVTLNR</sequence>
<dbReference type="InterPro" id="IPR013341">
    <property type="entry name" value="Mandelate_racemase_N_dom"/>
</dbReference>
<dbReference type="GO" id="GO:0046872">
    <property type="term" value="F:metal ion binding"/>
    <property type="evidence" value="ECO:0007669"/>
    <property type="project" value="UniProtKB-KW"/>
</dbReference>
<dbReference type="InterPro" id="IPR036849">
    <property type="entry name" value="Enolase-like_C_sf"/>
</dbReference>
<dbReference type="InterPro" id="IPR046945">
    <property type="entry name" value="RHMD-like"/>
</dbReference>
<proteinExistence type="predicted"/>
<dbReference type="Gene3D" id="3.20.20.120">
    <property type="entry name" value="Enolase-like C-terminal domain"/>
    <property type="match status" value="2"/>
</dbReference>
<dbReference type="PANTHER" id="PTHR13794">
    <property type="entry name" value="ENOLASE SUPERFAMILY, MANDELATE RACEMASE"/>
    <property type="match status" value="1"/>
</dbReference>
<dbReference type="SMART" id="SM00922">
    <property type="entry name" value="MR_MLE"/>
    <property type="match status" value="1"/>
</dbReference>
<keyword evidence="3" id="KW-0460">Magnesium</keyword>
<dbReference type="AlphaFoldDB" id="A0ABD3PB15"/>
<feature type="domain" description="Mandelate racemase/muconate lactonizing enzyme C-terminal" evidence="4">
    <location>
        <begin position="293"/>
        <end position="389"/>
    </location>
</feature>
<dbReference type="InterPro" id="IPR013342">
    <property type="entry name" value="Mandelate_racemase_C"/>
</dbReference>
<reference evidence="5 6" key="1">
    <citation type="submission" date="2024-10" db="EMBL/GenBank/DDBJ databases">
        <title>Updated reference genomes for cyclostephanoid diatoms.</title>
        <authorList>
            <person name="Roberts W.R."/>
            <person name="Alverson A.J."/>
        </authorList>
    </citation>
    <scope>NUCLEOTIDE SEQUENCE [LARGE SCALE GENOMIC DNA]</scope>
    <source>
        <strain evidence="5 6">AJA276-08</strain>
    </source>
</reference>
<comment type="caution">
    <text evidence="5">The sequence shown here is derived from an EMBL/GenBank/DDBJ whole genome shotgun (WGS) entry which is preliminary data.</text>
</comment>
<dbReference type="SUPFAM" id="SSF51604">
    <property type="entry name" value="Enolase C-terminal domain-like"/>
    <property type="match status" value="1"/>
</dbReference>
<evidence type="ECO:0000313" key="5">
    <source>
        <dbReference type="EMBL" id="KAL3784969.1"/>
    </source>
</evidence>
<dbReference type="SUPFAM" id="SSF54826">
    <property type="entry name" value="Enolase N-terminal domain-like"/>
    <property type="match status" value="1"/>
</dbReference>
<dbReference type="InterPro" id="IPR029017">
    <property type="entry name" value="Enolase-like_N"/>
</dbReference>
<comment type="cofactor">
    <cofactor evidence="1">
        <name>Mg(2+)</name>
        <dbReference type="ChEBI" id="CHEBI:18420"/>
    </cofactor>
</comment>
<dbReference type="Proteomes" id="UP001530315">
    <property type="component" value="Unassembled WGS sequence"/>
</dbReference>
<keyword evidence="2" id="KW-0479">Metal-binding</keyword>
<evidence type="ECO:0000259" key="4">
    <source>
        <dbReference type="SMART" id="SM00922"/>
    </source>
</evidence>
<accession>A0ABD3PB15</accession>
<dbReference type="Gene3D" id="3.30.390.10">
    <property type="entry name" value="Enolase-like, N-terminal domain"/>
    <property type="match status" value="1"/>
</dbReference>
<dbReference type="Pfam" id="PF13378">
    <property type="entry name" value="MR_MLE_C"/>
    <property type="match status" value="2"/>
</dbReference>